<dbReference type="GeneID" id="100917925"/>
<dbReference type="AlphaFoldDB" id="G3WXI3"/>
<gene>
    <name evidence="4" type="primary">C1H3orf20</name>
</gene>
<dbReference type="RefSeq" id="XP_031811623.1">
    <property type="nucleotide sequence ID" value="XM_031955763.1"/>
</dbReference>
<dbReference type="GeneTree" id="ENSGT00940000153655"/>
<dbReference type="Proteomes" id="UP000007648">
    <property type="component" value="Unassembled WGS sequence"/>
</dbReference>
<keyword evidence="2" id="KW-0812">Transmembrane</keyword>
<feature type="region of interest" description="Disordered" evidence="1">
    <location>
        <begin position="118"/>
        <end position="140"/>
    </location>
</feature>
<dbReference type="InterPro" id="IPR029281">
    <property type="entry name" value="FAM194_C"/>
</dbReference>
<feature type="region of interest" description="Disordered" evidence="1">
    <location>
        <begin position="832"/>
        <end position="874"/>
    </location>
</feature>
<proteinExistence type="predicted"/>
<keyword evidence="2" id="KW-0472">Membrane</keyword>
<protein>
    <recommendedName>
        <fullName evidence="3">FAM194 C-terminal domain-containing protein</fullName>
    </recommendedName>
</protein>
<reference evidence="4" key="2">
    <citation type="submission" date="2025-08" db="UniProtKB">
        <authorList>
            <consortium name="Ensembl"/>
        </authorList>
    </citation>
    <scope>IDENTIFICATION</scope>
</reference>
<dbReference type="FunCoup" id="G3WXI3">
    <property type="interactions" value="164"/>
</dbReference>
<dbReference type="HOGENOM" id="CLU_015383_0_0_1"/>
<evidence type="ECO:0000256" key="1">
    <source>
        <dbReference type="SAM" id="MobiDB-lite"/>
    </source>
</evidence>
<evidence type="ECO:0000256" key="2">
    <source>
        <dbReference type="SAM" id="Phobius"/>
    </source>
</evidence>
<evidence type="ECO:0000313" key="5">
    <source>
        <dbReference type="Proteomes" id="UP000007648"/>
    </source>
</evidence>
<feature type="domain" description="FAM194 C-terminal" evidence="3">
    <location>
        <begin position="359"/>
        <end position="558"/>
    </location>
</feature>
<feature type="compositionally biased region" description="Polar residues" evidence="1">
    <location>
        <begin position="123"/>
        <end position="140"/>
    </location>
</feature>
<dbReference type="CTD" id="120980093"/>
<feature type="compositionally biased region" description="Acidic residues" evidence="1">
    <location>
        <begin position="835"/>
        <end position="845"/>
    </location>
</feature>
<name>G3WXI3_SARHA</name>
<sequence>MAKALESIGRIKGKKRGVSSKSESIFRQDVPSDTMSNFAKSNTELYHQYKALAPKLLEEISRLLVTFRSLGIVMPRGIKNIFEFTWEELIMEPPSTSVSRISGLDIFFGQSSSMDLSFSSSSKKPTVKNSTPSPATLQPMPNSQQILQKFQKTSIQLLSELLSLRLKMLLESSAGLSPTDASKQFIEASQLLHLRAKEIILESILDTVGLGKKAHQAGPGLSALGMGTPYQLVFQPSTACLSFSLSGAKDRKSSLSSKQKLSGAEESPVRITKSSSTDLFLFNDPCIEAREKLQEMCRIIEAEKNSWKGKKFSSPVILHNYSDKKTSSHTVNKGESKVRLHSSGRQHHIITQQPQPVDTKWKKALKFHYTFYDGTSFVFYPSGNIAVCQIPTCCKGRYTTCIFNDTPSFSMIGLFTAEGHGNVQYNLKNRYPCMLMMNHEGGCIKDTLGHTVHKWSWTSKKRTLISLEYKMNEHIKLKVQSQDTISIIFSALNDNVNLFLSPTDCPHGAPTDKRYYFRRGPEEGTSKMIRALVEIKKRFQKTVSQFMNSVLLSAGLLTIDYPVKDEIDLSRFRKIVPSLIQWRPKSALDSIARSSSVIRSSSPGDLFQDDSSTITMSITKKQSIRIPSRITDRSKSTGIVEQKPPSTWAFTLADCPLMLRKLLLKQDTGFGCRCLVKSPALTDLELERFISAPRDPSQILVLYVMTNQTATNMSHLEWILDSLYLHNQFGRPSPCIQCRRDPYRLLRYNIHSALQENPPLLVQKYAVSPGMILMFAGGKLLFGGFIFNGYGCCSKRNLLKQIFLARHYSEMGYFLPENFKFNTLTPFPQNLDIYNDQEEDDDEQEETKASSPTNEEKSEKQSHNRKKSTPSLTKLKPKLLEALFDSTPSDLKIHKKSLPSRKKASKIKK</sequence>
<dbReference type="InParanoid" id="G3WXI3"/>
<reference evidence="4 5" key="1">
    <citation type="journal article" date="2011" name="Proc. Natl. Acad. Sci. U.S.A.">
        <title>Genetic diversity and population structure of the endangered marsupial Sarcophilus harrisii (Tasmanian devil).</title>
        <authorList>
            <person name="Miller W."/>
            <person name="Hayes V.M."/>
            <person name="Ratan A."/>
            <person name="Petersen D.C."/>
            <person name="Wittekindt N.E."/>
            <person name="Miller J."/>
            <person name="Walenz B."/>
            <person name="Knight J."/>
            <person name="Qi J."/>
            <person name="Zhao F."/>
            <person name="Wang Q."/>
            <person name="Bedoya-Reina O.C."/>
            <person name="Katiyar N."/>
            <person name="Tomsho L.P."/>
            <person name="Kasson L.M."/>
            <person name="Hardie R.A."/>
            <person name="Woodbridge P."/>
            <person name="Tindall E.A."/>
            <person name="Bertelsen M.F."/>
            <person name="Dixon D."/>
            <person name="Pyecroft S."/>
            <person name="Helgen K.M."/>
            <person name="Lesk A.M."/>
            <person name="Pringle T.H."/>
            <person name="Patterson N."/>
            <person name="Zhang Y."/>
            <person name="Kreiss A."/>
            <person name="Woods G.M."/>
            <person name="Jones M.E."/>
            <person name="Schuster S.C."/>
        </authorList>
    </citation>
    <scope>NUCLEOTIDE SEQUENCE [LARGE SCALE GENOMIC DNA]</scope>
</reference>
<dbReference type="KEGG" id="shr:100917925"/>
<organism evidence="4 5">
    <name type="scientific">Sarcophilus harrisii</name>
    <name type="common">Tasmanian devil</name>
    <name type="synonym">Sarcophilus laniarius</name>
    <dbReference type="NCBI Taxonomy" id="9305"/>
    <lineage>
        <taxon>Eukaryota</taxon>
        <taxon>Metazoa</taxon>
        <taxon>Chordata</taxon>
        <taxon>Craniata</taxon>
        <taxon>Vertebrata</taxon>
        <taxon>Euteleostomi</taxon>
        <taxon>Mammalia</taxon>
        <taxon>Metatheria</taxon>
        <taxon>Dasyuromorphia</taxon>
        <taxon>Dasyuridae</taxon>
        <taxon>Sarcophilus</taxon>
    </lineage>
</organism>
<evidence type="ECO:0000313" key="4">
    <source>
        <dbReference type="Ensembl" id="ENSSHAP00000020138.2"/>
    </source>
</evidence>
<reference evidence="4" key="3">
    <citation type="submission" date="2025-09" db="UniProtKB">
        <authorList>
            <consortium name="Ensembl"/>
        </authorList>
    </citation>
    <scope>IDENTIFICATION</scope>
</reference>
<dbReference type="PANTHER" id="PTHR23093">
    <property type="entry name" value="SIMILAR TO CHROMOSOME 3 OPEN READING FRAME 20"/>
    <property type="match status" value="1"/>
</dbReference>
<feature type="transmembrane region" description="Helical" evidence="2">
    <location>
        <begin position="770"/>
        <end position="790"/>
    </location>
</feature>
<dbReference type="PANTHER" id="PTHR23093:SF20">
    <property type="entry name" value="SIMILAR TO CHROMOSOME 3 OPEN READING FRAME 20"/>
    <property type="match status" value="1"/>
</dbReference>
<dbReference type="Ensembl" id="ENSSHAT00000020298.2">
    <property type="protein sequence ID" value="ENSSHAP00000020138.2"/>
    <property type="gene ID" value="ENSSHAG00000017083.2"/>
</dbReference>
<dbReference type="Pfam" id="PF14977">
    <property type="entry name" value="FAM194"/>
    <property type="match status" value="1"/>
</dbReference>
<keyword evidence="2" id="KW-1133">Transmembrane helix</keyword>
<evidence type="ECO:0000259" key="3">
    <source>
        <dbReference type="Pfam" id="PF14977"/>
    </source>
</evidence>
<accession>G3WXI3</accession>
<dbReference type="OrthoDB" id="6351677at2759"/>
<keyword evidence="5" id="KW-1185">Reference proteome</keyword>